<dbReference type="GO" id="GO:0000036">
    <property type="term" value="F:acyl carrier activity"/>
    <property type="evidence" value="ECO:0007669"/>
    <property type="project" value="TreeGrafter"/>
</dbReference>
<proteinExistence type="inferred from homology"/>
<reference evidence="10" key="1">
    <citation type="journal article" date="2021" name="PeerJ">
        <title>Extensive microbial diversity within the chicken gut microbiome revealed by metagenomics and culture.</title>
        <authorList>
            <person name="Gilroy R."/>
            <person name="Ravi A."/>
            <person name="Getino M."/>
            <person name="Pursley I."/>
            <person name="Horton D.L."/>
            <person name="Alikhan N.F."/>
            <person name="Baker D."/>
            <person name="Gharbi K."/>
            <person name="Hall N."/>
            <person name="Watson M."/>
            <person name="Adriaenssens E.M."/>
            <person name="Foster-Nyarko E."/>
            <person name="Jarju S."/>
            <person name="Secka A."/>
            <person name="Antonio M."/>
            <person name="Oren A."/>
            <person name="Chaudhuri R.R."/>
            <person name="La Ragione R."/>
            <person name="Hildebrand F."/>
            <person name="Pallen M.J."/>
        </authorList>
    </citation>
    <scope>NUCLEOTIDE SEQUENCE</scope>
    <source>
        <strain evidence="10">CHK192-9172</strain>
    </source>
</reference>
<dbReference type="PANTHER" id="PTHR31727:SF6">
    <property type="entry name" value="OLEOYL-ACYL CARRIER PROTEIN THIOESTERASE 1, CHLOROPLASTIC"/>
    <property type="match status" value="1"/>
</dbReference>
<keyword evidence="6" id="KW-0443">Lipid metabolism</keyword>
<reference evidence="10" key="2">
    <citation type="submission" date="2021-04" db="EMBL/GenBank/DDBJ databases">
        <authorList>
            <person name="Gilroy R."/>
        </authorList>
    </citation>
    <scope>NUCLEOTIDE SEQUENCE</scope>
    <source>
        <strain evidence="10">CHK192-9172</strain>
    </source>
</reference>
<accession>A0A9D2D4E4</accession>
<evidence type="ECO:0000259" key="8">
    <source>
        <dbReference type="Pfam" id="PF01643"/>
    </source>
</evidence>
<sequence length="235" mass="27018">MYQFNSRVRFSETDANQTMTLYAILNYFQDCSIFHSEQAGLGITALTEQGYAWILSSWQTVIDRYPKLGEEIAVSTWAYGFKGFYGYRNFCIRDTAGKNAAYANTIWTLMDIHTGMPVKIPGYMADLYGLEDPYPMENAPRKIKTPAEGISMEPRTVHKFQIDTNQHMNNAQYVLMAQEYLPPHSVIRQMRADYRQAARLNDLIHPVITVSGSQTTVVLNNKEQDPYAIIEFIRR</sequence>
<evidence type="ECO:0000256" key="2">
    <source>
        <dbReference type="ARBA" id="ARBA00022516"/>
    </source>
</evidence>
<evidence type="ECO:0000259" key="9">
    <source>
        <dbReference type="Pfam" id="PF20791"/>
    </source>
</evidence>
<evidence type="ECO:0000256" key="7">
    <source>
        <dbReference type="ARBA" id="ARBA00023160"/>
    </source>
</evidence>
<dbReference type="GO" id="GO:0016297">
    <property type="term" value="F:fatty acyl-[ACP] hydrolase activity"/>
    <property type="evidence" value="ECO:0007669"/>
    <property type="project" value="InterPro"/>
</dbReference>
<dbReference type="Pfam" id="PF20791">
    <property type="entry name" value="Acyl-ACP_TE_C"/>
    <property type="match status" value="1"/>
</dbReference>
<dbReference type="InterPro" id="IPR029069">
    <property type="entry name" value="HotDog_dom_sf"/>
</dbReference>
<dbReference type="Gene3D" id="3.10.129.10">
    <property type="entry name" value="Hotdog Thioesterase"/>
    <property type="match status" value="1"/>
</dbReference>
<evidence type="ECO:0000256" key="3">
    <source>
        <dbReference type="ARBA" id="ARBA00022801"/>
    </source>
</evidence>
<evidence type="ECO:0000256" key="5">
    <source>
        <dbReference type="ARBA" id="ARBA00022946"/>
    </source>
</evidence>
<dbReference type="InterPro" id="IPR002864">
    <property type="entry name" value="Acyl-ACP_thioesterase_NHD"/>
</dbReference>
<keyword evidence="5" id="KW-0809">Transit peptide</keyword>
<dbReference type="InterPro" id="IPR049427">
    <property type="entry name" value="Acyl-ACP_TE_C"/>
</dbReference>
<dbReference type="AlphaFoldDB" id="A0A9D2D4E4"/>
<dbReference type="Proteomes" id="UP000824024">
    <property type="component" value="Unassembled WGS sequence"/>
</dbReference>
<comment type="caution">
    <text evidence="10">The sequence shown here is derived from an EMBL/GenBank/DDBJ whole genome shotgun (WGS) entry which is preliminary data.</text>
</comment>
<evidence type="ECO:0000256" key="1">
    <source>
        <dbReference type="ARBA" id="ARBA00006500"/>
    </source>
</evidence>
<feature type="domain" description="Acyl-ACP thioesterase N-terminal hotdog" evidence="8">
    <location>
        <begin position="2"/>
        <end position="123"/>
    </location>
</feature>
<gene>
    <name evidence="10" type="ORF">IAA08_10960</name>
</gene>
<comment type="similarity">
    <text evidence="1">Belongs to the acyl-ACP thioesterase family.</text>
</comment>
<organism evidence="10 11">
    <name type="scientific">Candidatus Eubacterium avistercoris</name>
    <dbReference type="NCBI Taxonomy" id="2838567"/>
    <lineage>
        <taxon>Bacteria</taxon>
        <taxon>Bacillati</taxon>
        <taxon>Bacillota</taxon>
        <taxon>Clostridia</taxon>
        <taxon>Eubacteriales</taxon>
        <taxon>Eubacteriaceae</taxon>
        <taxon>Eubacterium</taxon>
    </lineage>
</organism>
<dbReference type="EMBL" id="DXCH01000292">
    <property type="protein sequence ID" value="HIZ08437.1"/>
    <property type="molecule type" value="Genomic_DNA"/>
</dbReference>
<protein>
    <submittedName>
        <fullName evidence="10">Acyl-[acyl-carrier-protein] thioesterase</fullName>
    </submittedName>
</protein>
<evidence type="ECO:0000313" key="11">
    <source>
        <dbReference type="Proteomes" id="UP000824024"/>
    </source>
</evidence>
<dbReference type="CDD" id="cd00586">
    <property type="entry name" value="4HBT"/>
    <property type="match status" value="1"/>
</dbReference>
<keyword evidence="7" id="KW-0275">Fatty acid biosynthesis</keyword>
<dbReference type="Pfam" id="PF01643">
    <property type="entry name" value="Acyl-ACP_TE"/>
    <property type="match status" value="1"/>
</dbReference>
<name>A0A9D2D4E4_9FIRM</name>
<evidence type="ECO:0000256" key="4">
    <source>
        <dbReference type="ARBA" id="ARBA00022832"/>
    </source>
</evidence>
<dbReference type="InterPro" id="IPR045023">
    <property type="entry name" value="FATA/B"/>
</dbReference>
<dbReference type="SUPFAM" id="SSF54637">
    <property type="entry name" value="Thioesterase/thiol ester dehydrase-isomerase"/>
    <property type="match status" value="2"/>
</dbReference>
<dbReference type="PANTHER" id="PTHR31727">
    <property type="entry name" value="OLEOYL-ACYL CARRIER PROTEIN THIOESTERASE 1, CHLOROPLASTIC"/>
    <property type="match status" value="1"/>
</dbReference>
<evidence type="ECO:0000313" key="10">
    <source>
        <dbReference type="EMBL" id="HIZ08437.1"/>
    </source>
</evidence>
<keyword evidence="4" id="KW-0276">Fatty acid metabolism</keyword>
<feature type="domain" description="Acyl-ACP thioesterase-like C-terminal" evidence="9">
    <location>
        <begin position="152"/>
        <end position="216"/>
    </location>
</feature>
<keyword evidence="2" id="KW-0444">Lipid biosynthesis</keyword>
<keyword evidence="3" id="KW-0378">Hydrolase</keyword>
<evidence type="ECO:0000256" key="6">
    <source>
        <dbReference type="ARBA" id="ARBA00023098"/>
    </source>
</evidence>